<evidence type="ECO:0000313" key="1">
    <source>
        <dbReference type="EMBL" id="KAF9812981.1"/>
    </source>
</evidence>
<dbReference type="InterPro" id="IPR001611">
    <property type="entry name" value="Leu-rich_rpt"/>
</dbReference>
<evidence type="ECO:0008006" key="3">
    <source>
        <dbReference type="Google" id="ProtNLM"/>
    </source>
</evidence>
<dbReference type="Gene3D" id="3.80.10.10">
    <property type="entry name" value="Ribonuclease Inhibitor"/>
    <property type="match status" value="1"/>
</dbReference>
<accession>A0A8H7P169</accession>
<sequence length="621" mass="70152">MIDGTLLSLVDRTLLSLVDRTLLSLVDRTRTRAICPAPEATQSGFLKLNRDVLWVITSFLAPLDALSLSRTTPSGDVRDVARARAFSSLTVHKTNNYRHDFRKIKRVCEFLLGDIPDRVVHLRQLNLQINHGPDIESLDELRQQQDLKDATSRLTELLYFARGLQSIRLENFATLIGIEPRIADAIVVMPNLRNLDIYLLRDGKLVWEFLSRMRRNLHKLRIADLALPTRIRPNVYEIICAIKNIQIKTLELDGIVYSLPSKCATTLAFSLPSVHELLINQSRFSMALLVNAFPNLRVLRLGEPPMSADFGSWATIDFADAGSWPILDYAEGPSKFFERWSPAFPIRCVSLTDELAGRIMEPDASDRRERTLQLAERVGPRALEFATSIFSSTDPSAGCGSGPCVRYVRDTAFQVAKQVCPEGLAFPILVDPRPGPYLPPPQPGTMRFYDVCTDLGQAEYFWAPLVASVPELHFLNLTLRIPPRTNDLMAVLNPYMSRQKILCDAFKCLPRLTLVRLSVIYDTFQKDGSASWLPASITSKQARMLASTLVETSIRYVSLSFTAWRYRTNKGRATQEELVRSAAWKIFDRRGVKSLEPITQSHEEMVYKRIMDTGSDFTTNS</sequence>
<dbReference type="EMBL" id="JADOXO010000116">
    <property type="protein sequence ID" value="KAF9812981.1"/>
    <property type="molecule type" value="Genomic_DNA"/>
</dbReference>
<dbReference type="AlphaFoldDB" id="A0A8H7P169"/>
<reference evidence="1" key="2">
    <citation type="journal article" name="Front. Microbiol.">
        <title>Degradative Capacity of Two Strains of Rhodonia placenta: From Phenotype to Genotype.</title>
        <authorList>
            <person name="Kolle M."/>
            <person name="Horta M.A.C."/>
            <person name="Nowrousian M."/>
            <person name="Ohm R.A."/>
            <person name="Benz J.P."/>
            <person name="Pilgard A."/>
        </authorList>
    </citation>
    <scope>NUCLEOTIDE SEQUENCE</scope>
    <source>
        <strain evidence="1">FPRL280</strain>
    </source>
</reference>
<dbReference type="InterPro" id="IPR032675">
    <property type="entry name" value="LRR_dom_sf"/>
</dbReference>
<name>A0A8H7P169_9APHY</name>
<dbReference type="PROSITE" id="PS51450">
    <property type="entry name" value="LRR"/>
    <property type="match status" value="1"/>
</dbReference>
<dbReference type="SUPFAM" id="SSF52047">
    <property type="entry name" value="RNI-like"/>
    <property type="match status" value="1"/>
</dbReference>
<reference evidence="1" key="1">
    <citation type="submission" date="2020-11" db="EMBL/GenBank/DDBJ databases">
        <authorList>
            <person name="Koelle M."/>
            <person name="Horta M.A.C."/>
            <person name="Nowrousian M."/>
            <person name="Ohm R.A."/>
            <person name="Benz P."/>
            <person name="Pilgard A."/>
        </authorList>
    </citation>
    <scope>NUCLEOTIDE SEQUENCE</scope>
    <source>
        <strain evidence="1">FPRL280</strain>
    </source>
</reference>
<comment type="caution">
    <text evidence="1">The sequence shown here is derived from an EMBL/GenBank/DDBJ whole genome shotgun (WGS) entry which is preliminary data.</text>
</comment>
<protein>
    <recommendedName>
        <fullName evidence="3">F-box domain-containing protein</fullName>
    </recommendedName>
</protein>
<proteinExistence type="predicted"/>
<gene>
    <name evidence="1" type="ORF">IEO21_05866</name>
</gene>
<dbReference type="Proteomes" id="UP000639403">
    <property type="component" value="Unassembled WGS sequence"/>
</dbReference>
<evidence type="ECO:0000313" key="2">
    <source>
        <dbReference type="Proteomes" id="UP000639403"/>
    </source>
</evidence>
<organism evidence="1 2">
    <name type="scientific">Rhodonia placenta</name>
    <dbReference type="NCBI Taxonomy" id="104341"/>
    <lineage>
        <taxon>Eukaryota</taxon>
        <taxon>Fungi</taxon>
        <taxon>Dikarya</taxon>
        <taxon>Basidiomycota</taxon>
        <taxon>Agaricomycotina</taxon>
        <taxon>Agaricomycetes</taxon>
        <taxon>Polyporales</taxon>
        <taxon>Adustoporiaceae</taxon>
        <taxon>Rhodonia</taxon>
    </lineage>
</organism>